<keyword evidence="2" id="KW-1185">Reference proteome</keyword>
<dbReference type="Proteomes" id="UP000637299">
    <property type="component" value="Unassembled WGS sequence"/>
</dbReference>
<name>A0ABR8ZGE3_9FLAO</name>
<evidence type="ECO:0000313" key="1">
    <source>
        <dbReference type="EMBL" id="MBD8083920.1"/>
    </source>
</evidence>
<gene>
    <name evidence="1" type="ORF">IC610_16025</name>
</gene>
<proteinExistence type="predicted"/>
<comment type="caution">
    <text evidence="1">The sequence shown here is derived from an EMBL/GenBank/DDBJ whole genome shotgun (WGS) entry which is preliminary data.</text>
</comment>
<reference evidence="1 2" key="1">
    <citation type="submission" date="2020-09" db="EMBL/GenBank/DDBJ databases">
        <title>Genome seq and assembly of Chryseobacterium sp.</title>
        <authorList>
            <person name="Chhetri G."/>
        </authorList>
    </citation>
    <scope>NUCLEOTIDE SEQUENCE [LARGE SCALE GENOMIC DNA]</scope>
    <source>
        <strain evidence="1 2">GCR10</strain>
    </source>
</reference>
<sequence length="125" mass="14174">MKNVIIALLMSVLLISCEGSDSYQGNWKALDKNGGKFEISFKPKAFSVKDSIGKVAEFNYSQNSVKYENGIETYGIRLEDGRKYQIFFPKNDESVGIILEESGNPIYTISRSKYLTYDDVYKLSN</sequence>
<protein>
    <recommendedName>
        <fullName evidence="3">Glycosyl transferase</fullName>
    </recommendedName>
</protein>
<dbReference type="RefSeq" id="WP_191737751.1">
    <property type="nucleotide sequence ID" value="NZ_JACYFS010000006.1"/>
</dbReference>
<organism evidence="1 2">
    <name type="scientific">Chryseobacterium caseinilyticum</name>
    <dbReference type="NCBI Taxonomy" id="2771428"/>
    <lineage>
        <taxon>Bacteria</taxon>
        <taxon>Pseudomonadati</taxon>
        <taxon>Bacteroidota</taxon>
        <taxon>Flavobacteriia</taxon>
        <taxon>Flavobacteriales</taxon>
        <taxon>Weeksellaceae</taxon>
        <taxon>Chryseobacterium group</taxon>
        <taxon>Chryseobacterium</taxon>
    </lineage>
</organism>
<evidence type="ECO:0000313" key="2">
    <source>
        <dbReference type="Proteomes" id="UP000637299"/>
    </source>
</evidence>
<dbReference type="PROSITE" id="PS51257">
    <property type="entry name" value="PROKAR_LIPOPROTEIN"/>
    <property type="match status" value="1"/>
</dbReference>
<accession>A0ABR8ZGE3</accession>
<evidence type="ECO:0008006" key="3">
    <source>
        <dbReference type="Google" id="ProtNLM"/>
    </source>
</evidence>
<dbReference type="EMBL" id="JACYFS010000006">
    <property type="protein sequence ID" value="MBD8083920.1"/>
    <property type="molecule type" value="Genomic_DNA"/>
</dbReference>